<feature type="transmembrane region" description="Helical" evidence="1">
    <location>
        <begin position="91"/>
        <end position="111"/>
    </location>
</feature>
<feature type="transmembrane region" description="Helical" evidence="1">
    <location>
        <begin position="48"/>
        <end position="70"/>
    </location>
</feature>
<keyword evidence="1" id="KW-0812">Transmembrane</keyword>
<evidence type="ECO:0000313" key="3">
    <source>
        <dbReference type="Proteomes" id="UP000467428"/>
    </source>
</evidence>
<evidence type="ECO:0000313" key="2">
    <source>
        <dbReference type="EMBL" id="BBY48051.1"/>
    </source>
</evidence>
<keyword evidence="3" id="KW-1185">Reference proteome</keyword>
<accession>A0A7I7RV46</accession>
<evidence type="ECO:0000256" key="1">
    <source>
        <dbReference type="SAM" id="Phobius"/>
    </source>
</evidence>
<organism evidence="2 3">
    <name type="scientific">Mycolicibacterium arabiense</name>
    <dbReference type="NCBI Taxonomy" id="1286181"/>
    <lineage>
        <taxon>Bacteria</taxon>
        <taxon>Bacillati</taxon>
        <taxon>Actinomycetota</taxon>
        <taxon>Actinomycetes</taxon>
        <taxon>Mycobacteriales</taxon>
        <taxon>Mycobacteriaceae</taxon>
        <taxon>Mycolicibacterium</taxon>
    </lineage>
</organism>
<dbReference type="EMBL" id="AP022593">
    <property type="protein sequence ID" value="BBY48051.1"/>
    <property type="molecule type" value="Genomic_DNA"/>
</dbReference>
<gene>
    <name evidence="2" type="ORF">MARA_15190</name>
</gene>
<keyword evidence="1" id="KW-0472">Membrane</keyword>
<dbReference type="Proteomes" id="UP000467428">
    <property type="component" value="Chromosome"/>
</dbReference>
<protein>
    <submittedName>
        <fullName evidence="2">Uncharacterized protein</fullName>
    </submittedName>
</protein>
<geneLocation type="plasmid" evidence="3">
    <name>pjcm18538 dna</name>
</geneLocation>
<dbReference type="KEGG" id="marz:MARA_15190"/>
<feature type="transmembrane region" description="Helical" evidence="1">
    <location>
        <begin position="131"/>
        <end position="154"/>
    </location>
</feature>
<proteinExistence type="predicted"/>
<dbReference type="AlphaFoldDB" id="A0A7I7RV46"/>
<sequence>MLARFARCYGSGPGHLLLMLAGFAFVVSVVATMKPTSLWNPNSWWQSIAVWFVVAVIAHDLIAFPVYALADRILARSTRRIAPAGLSPINYVRLPAMAAALIFLVFLPGIIEQGGPAYEAATGQTQEPFLARWLWLTASFFAVSAVAYGVRVLLVRRRGAG</sequence>
<reference evidence="2 3" key="1">
    <citation type="journal article" date="2019" name="Emerg. Microbes Infect.">
        <title>Comprehensive subspecies identification of 175 nontuberculous mycobacteria species based on 7547 genomic profiles.</title>
        <authorList>
            <person name="Matsumoto Y."/>
            <person name="Kinjo T."/>
            <person name="Motooka D."/>
            <person name="Nabeya D."/>
            <person name="Jung N."/>
            <person name="Uechi K."/>
            <person name="Horii T."/>
            <person name="Iida T."/>
            <person name="Fujita J."/>
            <person name="Nakamura S."/>
        </authorList>
    </citation>
    <scope>NUCLEOTIDE SEQUENCE [LARGE SCALE GENOMIC DNA]</scope>
    <source>
        <strain evidence="2 3">JCM 18538</strain>
    </source>
</reference>
<keyword evidence="1" id="KW-1133">Transmembrane helix</keyword>
<name>A0A7I7RV46_9MYCO</name>